<feature type="repeat" description="TPR" evidence="3">
    <location>
        <begin position="189"/>
        <end position="222"/>
    </location>
</feature>
<keyword evidence="1" id="KW-0677">Repeat</keyword>
<dbReference type="InterPro" id="IPR011990">
    <property type="entry name" value="TPR-like_helical_dom_sf"/>
</dbReference>
<keyword evidence="2 3" id="KW-0802">TPR repeat</keyword>
<evidence type="ECO:0000256" key="2">
    <source>
        <dbReference type="ARBA" id="ARBA00022803"/>
    </source>
</evidence>
<dbReference type="EMBL" id="CABITT030000002">
    <property type="protein sequence ID" value="VVA95516.1"/>
    <property type="molecule type" value="Genomic_DNA"/>
</dbReference>
<accession>A0A565B1H3</accession>
<dbReference type="Gene3D" id="1.25.40.10">
    <property type="entry name" value="Tetratricopeptide repeat domain"/>
    <property type="match status" value="3"/>
</dbReference>
<feature type="repeat" description="TPR" evidence="3">
    <location>
        <begin position="155"/>
        <end position="188"/>
    </location>
</feature>
<dbReference type="PANTHER" id="PTHR15704:SF7">
    <property type="entry name" value="SUPERKILLER COMPLEX PROTEIN 3"/>
    <property type="match status" value="1"/>
</dbReference>
<dbReference type="GO" id="GO:0006401">
    <property type="term" value="P:RNA catabolic process"/>
    <property type="evidence" value="ECO:0007669"/>
    <property type="project" value="InterPro"/>
</dbReference>
<dbReference type="InterPro" id="IPR039226">
    <property type="entry name" value="Ski3/TTC37"/>
</dbReference>
<organism evidence="4 5">
    <name type="scientific">Arabis nemorensis</name>
    <dbReference type="NCBI Taxonomy" id="586526"/>
    <lineage>
        <taxon>Eukaryota</taxon>
        <taxon>Viridiplantae</taxon>
        <taxon>Streptophyta</taxon>
        <taxon>Embryophyta</taxon>
        <taxon>Tracheophyta</taxon>
        <taxon>Spermatophyta</taxon>
        <taxon>Magnoliopsida</taxon>
        <taxon>eudicotyledons</taxon>
        <taxon>Gunneridae</taxon>
        <taxon>Pentapetalae</taxon>
        <taxon>rosids</taxon>
        <taxon>malvids</taxon>
        <taxon>Brassicales</taxon>
        <taxon>Brassicaceae</taxon>
        <taxon>Arabideae</taxon>
        <taxon>Arabis</taxon>
    </lineage>
</organism>
<gene>
    <name evidence="4" type="ORF">ANE_LOCUS5961</name>
</gene>
<proteinExistence type="predicted"/>
<feature type="repeat" description="TPR" evidence="3">
    <location>
        <begin position="412"/>
        <end position="445"/>
    </location>
</feature>
<dbReference type="SUPFAM" id="SSF48452">
    <property type="entry name" value="TPR-like"/>
    <property type="match status" value="3"/>
</dbReference>
<comment type="caution">
    <text evidence="4">The sequence shown here is derived from an EMBL/GenBank/DDBJ whole genome shotgun (WGS) entry which is preliminary data.</text>
</comment>
<dbReference type="PANTHER" id="PTHR15704">
    <property type="entry name" value="SUPERKILLER 3 PROTEIN-RELATED"/>
    <property type="match status" value="1"/>
</dbReference>
<protein>
    <submittedName>
        <fullName evidence="4">Uncharacterized protein</fullName>
    </submittedName>
</protein>
<dbReference type="Pfam" id="PF13432">
    <property type="entry name" value="TPR_16"/>
    <property type="match status" value="1"/>
</dbReference>
<reference evidence="4" key="1">
    <citation type="submission" date="2019-07" db="EMBL/GenBank/DDBJ databases">
        <authorList>
            <person name="Dittberner H."/>
        </authorList>
    </citation>
    <scope>NUCLEOTIDE SEQUENCE [LARGE SCALE GENOMIC DNA]</scope>
</reference>
<dbReference type="PROSITE" id="PS50005">
    <property type="entry name" value="TPR"/>
    <property type="match status" value="3"/>
</dbReference>
<dbReference type="GO" id="GO:0055087">
    <property type="term" value="C:Ski complex"/>
    <property type="evidence" value="ECO:0007669"/>
    <property type="project" value="InterPro"/>
</dbReference>
<dbReference type="Proteomes" id="UP000489600">
    <property type="component" value="Unassembled WGS sequence"/>
</dbReference>
<evidence type="ECO:0000313" key="5">
    <source>
        <dbReference type="Proteomes" id="UP000489600"/>
    </source>
</evidence>
<dbReference type="OrthoDB" id="421075at2759"/>
<keyword evidence="5" id="KW-1185">Reference proteome</keyword>
<dbReference type="InterPro" id="IPR019734">
    <property type="entry name" value="TPR_rpt"/>
</dbReference>
<evidence type="ECO:0000313" key="4">
    <source>
        <dbReference type="EMBL" id="VVA95516.1"/>
    </source>
</evidence>
<dbReference type="AlphaFoldDB" id="A0A565B1H3"/>
<sequence length="1174" mass="130442">MDLEQLEKSVEANPDDPTLQFELGLYLWDNGGDSGKAAECFVLSAKLNPNNAAAFKYLGHYYSRVTRDLNRAAKCYQRSVLLNPNDSDSGESLCDLFDSQGKEILEIAVCRDASERSPKAFWAFCRLGYLQVHQKKWSDAVHNLQHAIRGFPTNADLWEALGLCYQRLGMLTAAIKAYGRAIELEETKIFALVESGNIFLMLGSYRKGVELIQQARKISPQNISVLYGLASGLLSWSNECINLGAFGWAASLLEDAREAAKASSELVNNMSSIWKLLGDIQLTYARCFPWCGGTYNSEFNVKTFNDSILSWRSMCYSAALSAKASYQRALRLAPWQANLYTDIAITYDLVSSLSDDSETSSSWNLPGKMVLGSLLLECDNSEFWVALGCMSDNSALKLHALIRALHLDVSLAVAWAFMGQIFRESNEMKLAKQAFDCARSIDPTFALPWAGSADTYARESVSDEAFESCLRAAQISPLAEFQVGLAWLALQQGNISSPQILASIEQAVQRTPDSPESHNLHGLVCEARHSYHTAITSYRRALAAMSVYSDSSVKSHAGKISMNLARSLSKAERFEESVTECANLKSKGLLDVGGLQIYAFSLWKIGENDLALSVIRDLAGRISTMEKTSIAFPISFICRLLYCISGLDSAITSIQKMPKDFFQSSKISFIVSAIHSLDQSDRLQSIVVSTRSYITSQEEIVDMHYLIALSKLLKNGEGDFLGFEKGIAHLRKALHMYPHSNLLRNLLGYLLLAGEGTKEAFTASRCCSINVSESGNKEGLKSALEVLGGASVACNVIGNTAPRFSFPTCNCQCLNAPVVITELQRFLRQEPWNSDVRYLLILNLVQKAREQRFPRQLCSAIERLISVALSDETCSKEGEYQKFQLLLCASEISLQKRNIADSIVHAQKASSLSLPRSDLFLGHLQLCRAYAAKGSIKNMQEEYRTCLDLKTDSNIGWICLKLIESQFDLEPDANLLDMSLKECSSQKKNSWKEWMAVHSLALGLASIGKKDFFSAEEFLAQACSLGDSDSCILLCHGAVCMELARQTNDSLFLSRAAKSLSKAQANSLIPLPIVYTLLAQAHGSLGSKEKWEKNLRLEWFCWPPEMRPAEVYFQMHLLALQSEDRPEAASGIENCQSPEKWVLRAIHTNPSCMRYWNVLPKLVPHPMSRDVQIY</sequence>
<evidence type="ECO:0000256" key="1">
    <source>
        <dbReference type="ARBA" id="ARBA00022737"/>
    </source>
</evidence>
<evidence type="ECO:0000256" key="3">
    <source>
        <dbReference type="PROSITE-ProRule" id="PRU00339"/>
    </source>
</evidence>
<dbReference type="SMART" id="SM00028">
    <property type="entry name" value="TPR"/>
    <property type="match status" value="8"/>
</dbReference>
<name>A0A565B1H3_9BRAS</name>